<evidence type="ECO:0000313" key="1">
    <source>
        <dbReference type="EMBL" id="GAA1566325.1"/>
    </source>
</evidence>
<dbReference type="RefSeq" id="WP_344513187.1">
    <property type="nucleotide sequence ID" value="NZ_BAAAQD010000037.1"/>
</dbReference>
<dbReference type="InterPro" id="IPR036663">
    <property type="entry name" value="Fumarylacetoacetase_C_sf"/>
</dbReference>
<protein>
    <recommendedName>
        <fullName evidence="3">Fumarylacetoacetase-like C-terminal domain-containing protein</fullName>
    </recommendedName>
</protein>
<evidence type="ECO:0008006" key="3">
    <source>
        <dbReference type="Google" id="ProtNLM"/>
    </source>
</evidence>
<name>A0ABN2D183_9ACTN</name>
<reference evidence="1 2" key="1">
    <citation type="journal article" date="2019" name="Int. J. Syst. Evol. Microbiol.">
        <title>The Global Catalogue of Microorganisms (GCM) 10K type strain sequencing project: providing services to taxonomists for standard genome sequencing and annotation.</title>
        <authorList>
            <consortium name="The Broad Institute Genomics Platform"/>
            <consortium name="The Broad Institute Genome Sequencing Center for Infectious Disease"/>
            <person name="Wu L."/>
            <person name="Ma J."/>
        </authorList>
    </citation>
    <scope>NUCLEOTIDE SEQUENCE [LARGE SCALE GENOMIC DNA]</scope>
    <source>
        <strain evidence="1 2">JCM 15933</strain>
    </source>
</reference>
<comment type="caution">
    <text evidence="1">The sequence shown here is derived from an EMBL/GenBank/DDBJ whole genome shotgun (WGS) entry which is preliminary data.</text>
</comment>
<proteinExistence type="predicted"/>
<dbReference type="SUPFAM" id="SSF56529">
    <property type="entry name" value="FAH"/>
    <property type="match status" value="1"/>
</dbReference>
<dbReference type="EMBL" id="BAAAQD010000037">
    <property type="protein sequence ID" value="GAA1566325.1"/>
    <property type="molecule type" value="Genomic_DNA"/>
</dbReference>
<evidence type="ECO:0000313" key="2">
    <source>
        <dbReference type="Proteomes" id="UP001501470"/>
    </source>
</evidence>
<dbReference type="Gene3D" id="3.90.850.10">
    <property type="entry name" value="Fumarylacetoacetase-like, C-terminal domain"/>
    <property type="match status" value="1"/>
</dbReference>
<gene>
    <name evidence="1" type="ORF">GCM10009827_104990</name>
</gene>
<dbReference type="Proteomes" id="UP001501470">
    <property type="component" value="Unassembled WGS sequence"/>
</dbReference>
<sequence length="64" mass="7384">MAITPLWQIPHATLPVVGRLESFPIRRVYCVGRNYVDHIREMAEGSERDDPFFFQKPSNAVVPE</sequence>
<keyword evidence="2" id="KW-1185">Reference proteome</keyword>
<organism evidence="1 2">
    <name type="scientific">Dactylosporangium maewongense</name>
    <dbReference type="NCBI Taxonomy" id="634393"/>
    <lineage>
        <taxon>Bacteria</taxon>
        <taxon>Bacillati</taxon>
        <taxon>Actinomycetota</taxon>
        <taxon>Actinomycetes</taxon>
        <taxon>Micromonosporales</taxon>
        <taxon>Micromonosporaceae</taxon>
        <taxon>Dactylosporangium</taxon>
    </lineage>
</organism>
<accession>A0ABN2D183</accession>